<evidence type="ECO:0000259" key="2">
    <source>
        <dbReference type="Pfam" id="PF02894"/>
    </source>
</evidence>
<dbReference type="PANTHER" id="PTHR43377:SF1">
    <property type="entry name" value="BILIVERDIN REDUCTASE A"/>
    <property type="match status" value="1"/>
</dbReference>
<dbReference type="InterPro" id="IPR004104">
    <property type="entry name" value="Gfo/Idh/MocA-like_OxRdtase_C"/>
</dbReference>
<proteinExistence type="predicted"/>
<dbReference type="GO" id="GO:0000166">
    <property type="term" value="F:nucleotide binding"/>
    <property type="evidence" value="ECO:0007669"/>
    <property type="project" value="InterPro"/>
</dbReference>
<dbReference type="EMBL" id="WUUU01000009">
    <property type="protein sequence ID" value="MXR19589.1"/>
    <property type="molecule type" value="Genomic_DNA"/>
</dbReference>
<reference evidence="3 4" key="1">
    <citation type="submission" date="2019-12" db="EMBL/GenBank/DDBJ databases">
        <title>Isolation and characterization of three novel carbon monoxide-oxidizing members of Halobacteria from salione crusts and soils.</title>
        <authorList>
            <person name="Myers M.R."/>
            <person name="King G.M."/>
        </authorList>
    </citation>
    <scope>NUCLEOTIDE SEQUENCE [LARGE SCALE GENOMIC DNA]</scope>
    <source>
        <strain evidence="3 4">PCN9</strain>
    </source>
</reference>
<dbReference type="Proteomes" id="UP000471521">
    <property type="component" value="Unassembled WGS sequence"/>
</dbReference>
<dbReference type="Pfam" id="PF02894">
    <property type="entry name" value="GFO_IDH_MocA_C"/>
    <property type="match status" value="1"/>
</dbReference>
<organism evidence="3 4">
    <name type="scientific">Halobacterium bonnevillei</name>
    <dbReference type="NCBI Taxonomy" id="2692200"/>
    <lineage>
        <taxon>Archaea</taxon>
        <taxon>Methanobacteriati</taxon>
        <taxon>Methanobacteriota</taxon>
        <taxon>Stenosarchaea group</taxon>
        <taxon>Halobacteria</taxon>
        <taxon>Halobacteriales</taxon>
        <taxon>Halobacteriaceae</taxon>
        <taxon>Halobacterium</taxon>
    </lineage>
</organism>
<dbReference type="InterPro" id="IPR051450">
    <property type="entry name" value="Gfo/Idh/MocA_Oxidoreductases"/>
</dbReference>
<sequence length="329" mass="35393">MSEHPVRAGVVGVGSMGQNHARVYDSLSGVSLVGVADADESQAAAVAAACGTTAVEDDVLFEQTDVVSISVPTQYHYDITRRALEAGVDVLVEKPFVAEPAEGRELIECAERNDAIIQVGHVERFNPVVEALERIVSNLDVIATHAQRLSPPPDRDIDDTATMDLMIHDIDLVRTLVDGSVESCGAFGAANGRYAVGTLQFDSGVVSNLTASRVTQEEVRQLTVSAKTCRVKADLLEQTVEIHRDSAAEFADDIGDVDCRGEDVVEQIAVQDAEPLERELRAFVEAARAGAEPRVTGEDGLRVLEIAHAVESDRVHGERRSDRSEVMPS</sequence>
<dbReference type="Gene3D" id="3.40.50.720">
    <property type="entry name" value="NAD(P)-binding Rossmann-like Domain"/>
    <property type="match status" value="1"/>
</dbReference>
<protein>
    <submittedName>
        <fullName evidence="3">Gfo/Idh/MocA family oxidoreductase</fullName>
    </submittedName>
</protein>
<keyword evidence="4" id="KW-1185">Reference proteome</keyword>
<dbReference type="AlphaFoldDB" id="A0A6B0SPN7"/>
<dbReference type="Gene3D" id="3.30.360.10">
    <property type="entry name" value="Dihydrodipicolinate Reductase, domain 2"/>
    <property type="match status" value="1"/>
</dbReference>
<evidence type="ECO:0000259" key="1">
    <source>
        <dbReference type="Pfam" id="PF01408"/>
    </source>
</evidence>
<feature type="domain" description="Gfo/Idh/MocA-like oxidoreductase N-terminal" evidence="1">
    <location>
        <begin position="7"/>
        <end position="121"/>
    </location>
</feature>
<dbReference type="SUPFAM" id="SSF55347">
    <property type="entry name" value="Glyceraldehyde-3-phosphate dehydrogenase-like, C-terminal domain"/>
    <property type="match status" value="1"/>
</dbReference>
<name>A0A6B0SPN7_9EURY</name>
<dbReference type="Pfam" id="PF01408">
    <property type="entry name" value="GFO_IDH_MocA"/>
    <property type="match status" value="1"/>
</dbReference>
<dbReference type="RefSeq" id="WP_159525174.1">
    <property type="nucleotide sequence ID" value="NZ_WUUU01000009.1"/>
</dbReference>
<evidence type="ECO:0000313" key="4">
    <source>
        <dbReference type="Proteomes" id="UP000471521"/>
    </source>
</evidence>
<dbReference type="OrthoDB" id="25239at2157"/>
<dbReference type="PANTHER" id="PTHR43377">
    <property type="entry name" value="BILIVERDIN REDUCTASE A"/>
    <property type="match status" value="1"/>
</dbReference>
<dbReference type="InterPro" id="IPR000683">
    <property type="entry name" value="Gfo/Idh/MocA-like_OxRdtase_N"/>
</dbReference>
<comment type="caution">
    <text evidence="3">The sequence shown here is derived from an EMBL/GenBank/DDBJ whole genome shotgun (WGS) entry which is preliminary data.</text>
</comment>
<evidence type="ECO:0000313" key="3">
    <source>
        <dbReference type="EMBL" id="MXR19589.1"/>
    </source>
</evidence>
<accession>A0A6B0SPN7</accession>
<gene>
    <name evidence="3" type="ORF">GRX66_02820</name>
</gene>
<feature type="domain" description="Gfo/Idh/MocA-like oxidoreductase C-terminal" evidence="2">
    <location>
        <begin position="159"/>
        <end position="310"/>
    </location>
</feature>
<dbReference type="InterPro" id="IPR036291">
    <property type="entry name" value="NAD(P)-bd_dom_sf"/>
</dbReference>
<dbReference type="SUPFAM" id="SSF51735">
    <property type="entry name" value="NAD(P)-binding Rossmann-fold domains"/>
    <property type="match status" value="1"/>
</dbReference>